<comment type="caution">
    <text evidence="1">The sequence shown here is derived from an EMBL/GenBank/DDBJ whole genome shotgun (WGS) entry which is preliminary data.</text>
</comment>
<protein>
    <submittedName>
        <fullName evidence="1">Uncharacterized protein</fullName>
    </submittedName>
</protein>
<proteinExistence type="predicted"/>
<evidence type="ECO:0000313" key="1">
    <source>
        <dbReference type="EMBL" id="GBP73387.1"/>
    </source>
</evidence>
<name>A0A4C1YG11_EUMVA</name>
<organism evidence="1 2">
    <name type="scientific">Eumeta variegata</name>
    <name type="common">Bagworm moth</name>
    <name type="synonym">Eumeta japonica</name>
    <dbReference type="NCBI Taxonomy" id="151549"/>
    <lineage>
        <taxon>Eukaryota</taxon>
        <taxon>Metazoa</taxon>
        <taxon>Ecdysozoa</taxon>
        <taxon>Arthropoda</taxon>
        <taxon>Hexapoda</taxon>
        <taxon>Insecta</taxon>
        <taxon>Pterygota</taxon>
        <taxon>Neoptera</taxon>
        <taxon>Endopterygota</taxon>
        <taxon>Lepidoptera</taxon>
        <taxon>Glossata</taxon>
        <taxon>Ditrysia</taxon>
        <taxon>Tineoidea</taxon>
        <taxon>Psychidae</taxon>
        <taxon>Oiketicinae</taxon>
        <taxon>Eumeta</taxon>
    </lineage>
</organism>
<gene>
    <name evidence="1" type="ORF">EVAR_21343_1</name>
</gene>
<accession>A0A4C1YG11</accession>
<dbReference type="AlphaFoldDB" id="A0A4C1YG11"/>
<sequence length="257" mass="28305">MRNERQLLSMVRPRAYFANRANPLAIHNAPLGRHISAFGQHHRVCFDGANLSLFLTPQQCARQSGCLLDRRSRLSGEHEDHIIRERLHVYAEFPEFSGRESRISVPSLPVGSLGPGHGVSPGSQGAQLGLNAGHHALSKAPSIWGVLRPRCVASPEVLALSATGAADQHPFHCFAQHGEQTYRTVRLRTGVVFLTRLGITLIAATFGKYPSSRHLLAIARNNPRSRKMAAWHMSEVNPSMQGPFEVECFEANLTSAR</sequence>
<reference evidence="1 2" key="1">
    <citation type="journal article" date="2019" name="Commun. Biol.">
        <title>The bagworm genome reveals a unique fibroin gene that provides high tensile strength.</title>
        <authorList>
            <person name="Kono N."/>
            <person name="Nakamura H."/>
            <person name="Ohtoshi R."/>
            <person name="Tomita M."/>
            <person name="Numata K."/>
            <person name="Arakawa K."/>
        </authorList>
    </citation>
    <scope>NUCLEOTIDE SEQUENCE [LARGE SCALE GENOMIC DNA]</scope>
</reference>
<dbReference type="Proteomes" id="UP000299102">
    <property type="component" value="Unassembled WGS sequence"/>
</dbReference>
<evidence type="ECO:0000313" key="2">
    <source>
        <dbReference type="Proteomes" id="UP000299102"/>
    </source>
</evidence>
<keyword evidence="2" id="KW-1185">Reference proteome</keyword>
<dbReference type="EMBL" id="BGZK01001172">
    <property type="protein sequence ID" value="GBP73387.1"/>
    <property type="molecule type" value="Genomic_DNA"/>
</dbReference>